<gene>
    <name evidence="2" type="ORF">JY651_34355</name>
</gene>
<proteinExistence type="predicted"/>
<evidence type="ECO:0000313" key="3">
    <source>
        <dbReference type="Proteomes" id="UP000662747"/>
    </source>
</evidence>
<sequence>MSKENSRLTSEWQTWLVENLALGVTHEEALQTLTGAGVAEDVAREEMAGVLAHPYYQAALRLGRRYGWLESVMDTYSALHRQAGGHQTLERREGLSPEEFFSRYYFGHRPVVLRGFMEDWPARERWSLAYMAEVAGDVEVEVQTGRNANPDHSPEFEKHRSKMRFRDYLRMIETGGETNDYYMVPRNENWAREGFRALREDVRAPRGIIDAELRPDMLTLLLGPAGTVTPLHHDNMNVLLGQVMGRKHVKLIPSFQRHLMYPRYGTFSQVDAAKPDPERFPLYTEADVVEAVLEPGELVFIPVGWWHWVRALDVSATVTFHHFLVPKGNTYLPTPL</sequence>
<feature type="domain" description="JmjC" evidence="1">
    <location>
        <begin position="193"/>
        <end position="336"/>
    </location>
</feature>
<dbReference type="Pfam" id="PF13621">
    <property type="entry name" value="Cupin_8"/>
    <property type="match status" value="1"/>
</dbReference>
<protein>
    <submittedName>
        <fullName evidence="2">Cupin-like domain-containing protein</fullName>
    </submittedName>
</protein>
<dbReference type="PANTHER" id="PTHR12461">
    <property type="entry name" value="HYPOXIA-INDUCIBLE FACTOR 1 ALPHA INHIBITOR-RELATED"/>
    <property type="match status" value="1"/>
</dbReference>
<dbReference type="RefSeq" id="WP_206721895.1">
    <property type="nucleotide sequence ID" value="NZ_CP071090.1"/>
</dbReference>
<dbReference type="EMBL" id="CP071090">
    <property type="protein sequence ID" value="QSQ20315.1"/>
    <property type="molecule type" value="Genomic_DNA"/>
</dbReference>
<dbReference type="PANTHER" id="PTHR12461:SF105">
    <property type="entry name" value="HYPOXIA-INDUCIBLE FACTOR 1-ALPHA INHIBITOR"/>
    <property type="match status" value="1"/>
</dbReference>
<dbReference type="SUPFAM" id="SSF51197">
    <property type="entry name" value="Clavaminate synthase-like"/>
    <property type="match status" value="1"/>
</dbReference>
<reference evidence="2 3" key="1">
    <citation type="submission" date="2021-02" db="EMBL/GenBank/DDBJ databases">
        <title>De Novo genome assembly of isolated myxobacteria.</title>
        <authorList>
            <person name="Stevens D.C."/>
        </authorList>
    </citation>
    <scope>NUCLEOTIDE SEQUENCE [LARGE SCALE GENOMIC DNA]</scope>
    <source>
        <strain evidence="3">SCPEA02</strain>
    </source>
</reference>
<evidence type="ECO:0000313" key="2">
    <source>
        <dbReference type="EMBL" id="QSQ20315.1"/>
    </source>
</evidence>
<dbReference type="Gene3D" id="2.60.120.650">
    <property type="entry name" value="Cupin"/>
    <property type="match status" value="1"/>
</dbReference>
<keyword evidence="3" id="KW-1185">Reference proteome</keyword>
<dbReference type="InterPro" id="IPR041667">
    <property type="entry name" value="Cupin_8"/>
</dbReference>
<dbReference type="InterPro" id="IPR003347">
    <property type="entry name" value="JmjC_dom"/>
</dbReference>
<dbReference type="SMART" id="SM00558">
    <property type="entry name" value="JmjC"/>
    <property type="match status" value="1"/>
</dbReference>
<name>A0ABX7NNG2_9BACT</name>
<accession>A0ABX7NNG2</accession>
<dbReference type="Proteomes" id="UP000662747">
    <property type="component" value="Chromosome"/>
</dbReference>
<organism evidence="2 3">
    <name type="scientific">Pyxidicoccus parkwayensis</name>
    <dbReference type="NCBI Taxonomy" id="2813578"/>
    <lineage>
        <taxon>Bacteria</taxon>
        <taxon>Pseudomonadati</taxon>
        <taxon>Myxococcota</taxon>
        <taxon>Myxococcia</taxon>
        <taxon>Myxococcales</taxon>
        <taxon>Cystobacterineae</taxon>
        <taxon>Myxococcaceae</taxon>
        <taxon>Pyxidicoccus</taxon>
    </lineage>
</organism>
<dbReference type="PROSITE" id="PS51184">
    <property type="entry name" value="JMJC"/>
    <property type="match status" value="1"/>
</dbReference>
<evidence type="ECO:0000259" key="1">
    <source>
        <dbReference type="PROSITE" id="PS51184"/>
    </source>
</evidence>